<feature type="transmembrane region" description="Helical" evidence="10">
    <location>
        <begin position="175"/>
        <end position="192"/>
    </location>
</feature>
<feature type="transmembrane region" description="Helical" evidence="10">
    <location>
        <begin position="384"/>
        <end position="404"/>
    </location>
</feature>
<reference evidence="12 13" key="1">
    <citation type="submission" date="2020-01" db="EMBL/GenBank/DDBJ databases">
        <title>Anaeroalcalibacter tamaniensis gen. nov., sp. nov., moderately halophilic strictly anaerobic fermenter bacterium from mud volcano of Taman peninsula.</title>
        <authorList>
            <person name="Frolova A."/>
            <person name="Merkel A.Y."/>
            <person name="Slobodkin A.I."/>
        </authorList>
    </citation>
    <scope>NUCLEOTIDE SEQUENCE [LARGE SCALE GENOMIC DNA]</scope>
    <source>
        <strain evidence="12 13">F-3ap</strain>
    </source>
</reference>
<feature type="transmembrane region" description="Helical" evidence="10">
    <location>
        <begin position="18"/>
        <end position="36"/>
    </location>
</feature>
<evidence type="ECO:0000256" key="11">
    <source>
        <dbReference type="RuleBase" id="RU004349"/>
    </source>
</evidence>
<organism evidence="12 13">
    <name type="scientific">Anaerotalea alkaliphila</name>
    <dbReference type="NCBI Taxonomy" id="2662126"/>
    <lineage>
        <taxon>Bacteria</taxon>
        <taxon>Bacillati</taxon>
        <taxon>Bacillota</taxon>
        <taxon>Clostridia</taxon>
        <taxon>Eubacteriales</taxon>
        <taxon>Anaerotalea</taxon>
    </lineage>
</organism>
<keyword evidence="7 10" id="KW-0811">Translocation</keyword>
<keyword evidence="6 10" id="KW-1133">Transmembrane helix</keyword>
<keyword evidence="10" id="KW-1003">Cell membrane</keyword>
<comment type="similarity">
    <text evidence="2 10 11">Belongs to the SecY/SEC61-alpha family.</text>
</comment>
<dbReference type="FunFam" id="1.10.3370.10:FF:000001">
    <property type="entry name" value="Preprotein translocase subunit SecY"/>
    <property type="match status" value="1"/>
</dbReference>
<feature type="transmembrane region" description="Helical" evidence="10">
    <location>
        <begin position="303"/>
        <end position="324"/>
    </location>
</feature>
<dbReference type="AlphaFoldDB" id="A0A7X5KPH8"/>
<evidence type="ECO:0000256" key="2">
    <source>
        <dbReference type="ARBA" id="ARBA00005751"/>
    </source>
</evidence>
<proteinExistence type="inferred from homology"/>
<evidence type="ECO:0000256" key="7">
    <source>
        <dbReference type="ARBA" id="ARBA00023010"/>
    </source>
</evidence>
<keyword evidence="5 10" id="KW-0653">Protein transport</keyword>
<comment type="subcellular location">
    <subcellularLocation>
        <location evidence="10">Cell membrane</location>
        <topology evidence="10">Multi-pass membrane protein</topology>
    </subcellularLocation>
    <subcellularLocation>
        <location evidence="1">Membrane</location>
        <topology evidence="1">Multi-pass membrane protein</topology>
    </subcellularLocation>
</comment>
<dbReference type="NCBIfam" id="TIGR00967">
    <property type="entry name" value="3a0501s007"/>
    <property type="match status" value="1"/>
</dbReference>
<dbReference type="Pfam" id="PF00344">
    <property type="entry name" value="SecY"/>
    <property type="match status" value="1"/>
</dbReference>
<dbReference type="GO" id="GO:0043952">
    <property type="term" value="P:protein transport by the Sec complex"/>
    <property type="evidence" value="ECO:0007669"/>
    <property type="project" value="UniProtKB-UniRule"/>
</dbReference>
<comment type="function">
    <text evidence="10">The central subunit of the protein translocation channel SecYEG. Consists of two halves formed by TMs 1-5 and 6-10. These two domains form a lateral gate at the front which open onto the bilayer between TMs 2 and 7, and are clamped together by SecE at the back. The channel is closed by both a pore ring composed of hydrophobic SecY resides and a short helix (helix 2A) on the extracellular side of the membrane which forms a plug. The plug probably moves laterally to allow the channel to open. The ring and the pore may move independently.</text>
</comment>
<protein>
    <recommendedName>
        <fullName evidence="9 10">Protein translocase subunit SecY</fullName>
    </recommendedName>
</protein>
<feature type="transmembrane region" description="Helical" evidence="10">
    <location>
        <begin position="204"/>
        <end position="224"/>
    </location>
</feature>
<evidence type="ECO:0000256" key="4">
    <source>
        <dbReference type="ARBA" id="ARBA00022692"/>
    </source>
</evidence>
<evidence type="ECO:0000256" key="3">
    <source>
        <dbReference type="ARBA" id="ARBA00022448"/>
    </source>
</evidence>
<evidence type="ECO:0000256" key="10">
    <source>
        <dbReference type="HAMAP-Rule" id="MF_01465"/>
    </source>
</evidence>
<dbReference type="HAMAP" id="MF_01465">
    <property type="entry name" value="SecY"/>
    <property type="match status" value="1"/>
</dbReference>
<dbReference type="EMBL" id="JAAEEH010000028">
    <property type="protein sequence ID" value="NDL68132.1"/>
    <property type="molecule type" value="Genomic_DNA"/>
</dbReference>
<evidence type="ECO:0000256" key="1">
    <source>
        <dbReference type="ARBA" id="ARBA00004141"/>
    </source>
</evidence>
<keyword evidence="3 10" id="KW-0813">Transport</keyword>
<name>A0A7X5KPH8_9FIRM</name>
<keyword evidence="13" id="KW-1185">Reference proteome</keyword>
<dbReference type="PROSITE" id="PS00756">
    <property type="entry name" value="SECY_2"/>
    <property type="match status" value="1"/>
</dbReference>
<dbReference type="Proteomes" id="UP000461585">
    <property type="component" value="Unassembled WGS sequence"/>
</dbReference>
<dbReference type="PIRSF" id="PIRSF004557">
    <property type="entry name" value="SecY"/>
    <property type="match status" value="1"/>
</dbReference>
<dbReference type="InterPro" id="IPR002208">
    <property type="entry name" value="SecY/SEC61-alpha"/>
</dbReference>
<feature type="transmembrane region" description="Helical" evidence="10">
    <location>
        <begin position="117"/>
        <end position="138"/>
    </location>
</feature>
<keyword evidence="8 10" id="KW-0472">Membrane</keyword>
<dbReference type="InterPro" id="IPR030659">
    <property type="entry name" value="SecY_CS"/>
</dbReference>
<evidence type="ECO:0000313" key="13">
    <source>
        <dbReference type="Proteomes" id="UP000461585"/>
    </source>
</evidence>
<dbReference type="PANTHER" id="PTHR10906">
    <property type="entry name" value="SECY/SEC61-ALPHA FAMILY MEMBER"/>
    <property type="match status" value="1"/>
</dbReference>
<feature type="transmembrane region" description="Helical" evidence="10">
    <location>
        <begin position="144"/>
        <end position="163"/>
    </location>
</feature>
<dbReference type="GO" id="GO:0065002">
    <property type="term" value="P:intracellular protein transmembrane transport"/>
    <property type="evidence" value="ECO:0007669"/>
    <property type="project" value="UniProtKB-UniRule"/>
</dbReference>
<dbReference type="InterPro" id="IPR026593">
    <property type="entry name" value="SecY"/>
</dbReference>
<gene>
    <name evidence="10 12" type="primary">secY</name>
    <name evidence="12" type="ORF">GXN74_10305</name>
</gene>
<evidence type="ECO:0000256" key="9">
    <source>
        <dbReference type="ARBA" id="ARBA00039733"/>
    </source>
</evidence>
<evidence type="ECO:0000256" key="8">
    <source>
        <dbReference type="ARBA" id="ARBA00023136"/>
    </source>
</evidence>
<feature type="transmembrane region" description="Helical" evidence="10">
    <location>
        <begin position="356"/>
        <end position="378"/>
    </location>
</feature>
<dbReference type="Gene3D" id="1.10.3370.10">
    <property type="entry name" value="SecY subunit domain"/>
    <property type="match status" value="1"/>
</dbReference>
<sequence>MFKTLRDAFKLVDLRKKILYTLLMFVVIRLGAHIPIPGVDSKQLVDYFEQSNLDLLGMFDAFSGGAFQNMTLFAMGIIPYINASIIMNLLTIAIPALEEMQKEGEDGRRKIAKITRYATVVLALIQAIAISISIQGIFTNYNASSVIVAVLSMTAGTAFLMWIGEQINEKGIGNGISLIIFINIISRIPAGANLLGDQVRQGKYLTTAVLLLVFLAMVVLVVLIQLGERRIPVQYAKRVQGRKVYGGQSTHIPMKVNMAGVIPVIFASSLLQFPATITSFFTASPTGAWGAVVGFLNYYTSPVGAVIYFVLIILFAYFYTAIIFNPIEIANNMKKNGGFIPGIRPGKPTVDYFTNILNRIVFIGALLLGIVAIAPIILSAATKVSISFGGTSLLIVVGVCLDTIKQVEAQMVMRHYKGFLNT</sequence>
<feature type="transmembrane region" description="Helical" evidence="10">
    <location>
        <begin position="261"/>
        <end position="283"/>
    </location>
</feature>
<keyword evidence="4 10" id="KW-0812">Transmembrane</keyword>
<dbReference type="RefSeq" id="WP_162370855.1">
    <property type="nucleotide sequence ID" value="NZ_JAAEEH010000028.1"/>
</dbReference>
<dbReference type="GO" id="GO:0005886">
    <property type="term" value="C:plasma membrane"/>
    <property type="evidence" value="ECO:0007669"/>
    <property type="project" value="UniProtKB-SubCell"/>
</dbReference>
<dbReference type="SUPFAM" id="SSF103491">
    <property type="entry name" value="Preprotein translocase SecY subunit"/>
    <property type="match status" value="1"/>
</dbReference>
<dbReference type="InterPro" id="IPR023201">
    <property type="entry name" value="SecY_dom_sf"/>
</dbReference>
<feature type="transmembrane region" description="Helical" evidence="10">
    <location>
        <begin position="77"/>
        <end position="97"/>
    </location>
</feature>
<comment type="subunit">
    <text evidence="10">Component of the Sec protein translocase complex. Heterotrimer consisting of SecY, SecE and SecG subunits. The heterotrimers can form oligomers, although 1 heterotrimer is thought to be able to translocate proteins. Interacts with the ribosome. Interacts with SecDF, and other proteins may be involved. Interacts with SecA.</text>
</comment>
<evidence type="ECO:0000256" key="6">
    <source>
        <dbReference type="ARBA" id="ARBA00022989"/>
    </source>
</evidence>
<accession>A0A7X5KPH8</accession>
<dbReference type="PRINTS" id="PR00303">
    <property type="entry name" value="SECYTRNLCASE"/>
</dbReference>
<dbReference type="GO" id="GO:0006605">
    <property type="term" value="P:protein targeting"/>
    <property type="evidence" value="ECO:0007669"/>
    <property type="project" value="UniProtKB-UniRule"/>
</dbReference>
<evidence type="ECO:0000313" key="12">
    <source>
        <dbReference type="EMBL" id="NDL68132.1"/>
    </source>
</evidence>
<comment type="caution">
    <text evidence="12">The sequence shown here is derived from an EMBL/GenBank/DDBJ whole genome shotgun (WGS) entry which is preliminary data.</text>
</comment>
<evidence type="ECO:0000256" key="5">
    <source>
        <dbReference type="ARBA" id="ARBA00022927"/>
    </source>
</evidence>